<proteinExistence type="inferred from homology"/>
<feature type="chain" id="PRO_5007231859" evidence="2">
    <location>
        <begin position="27"/>
        <end position="445"/>
    </location>
</feature>
<dbReference type="GO" id="GO:0008643">
    <property type="term" value="P:carbohydrate transport"/>
    <property type="evidence" value="ECO:0007669"/>
    <property type="project" value="InterPro"/>
</dbReference>
<dbReference type="InterPro" id="IPR052932">
    <property type="entry name" value="OprB_Porin"/>
</dbReference>
<gene>
    <name evidence="3" type="ORF">RSSM_00925</name>
</gene>
<dbReference type="PATRIC" id="fig|1263870.3.peg.1011"/>
<sequence length="445" mass="48910">MIRTVIRVAVLVLAVHLIFTAHDLCAVGTSCAAESRCVTETIGASGAIDACDAMWASECESSCDQMVSCTDSAALTCRIGDRCGLRPRLEDSGVAPFLYYDSICAANVDGGIQSDEDFTGQIYAGVDLDLEKLCGCDSTIMKVSMVERHGESISESVGGIYDPMCIFGGQVGYLYQLWVEKTFCENWAMKFGRVSADTDFANNNLYRYSLSTAINGPIRAMLLENIITSFPYPVWGGRLKYSSNDRNQLQVGVYQIGESMWDFRKHGLDFSIRDDDGVSLLVQYDWTPQVCERPARVSLGMVKSFFEFDNFTGGGATDQFLRLYTHIEMELFEGTRTFLFASHSDEGQVAKTPVQISVGINRKGLIPNRPDDRTVFFATYGELSDEYGVSVGESVDYEGVFELGHRVQICPTLYVQPALQYVVHPGGTGDIANSTILGAWIGAAF</sequence>
<dbReference type="Gene3D" id="2.40.160.180">
    <property type="entry name" value="Carbohydrate-selective porin OprB"/>
    <property type="match status" value="1"/>
</dbReference>
<dbReference type="InterPro" id="IPR007049">
    <property type="entry name" value="Carb-sel_porin_OprB"/>
</dbReference>
<dbReference type="Pfam" id="PF04966">
    <property type="entry name" value="OprB"/>
    <property type="match status" value="1"/>
</dbReference>
<comment type="similarity">
    <text evidence="1 2">Belongs to the OprB family.</text>
</comment>
<evidence type="ECO:0000256" key="1">
    <source>
        <dbReference type="ARBA" id="ARBA00008769"/>
    </source>
</evidence>
<keyword evidence="4" id="KW-1185">Reference proteome</keyword>
<reference evidence="3 4" key="1">
    <citation type="journal article" date="2013" name="Mar. Genomics">
        <title>Expression of sulfatases in Rhodopirellula baltica and the diversity of sulfatases in the genus Rhodopirellula.</title>
        <authorList>
            <person name="Wegner C.E."/>
            <person name="Richter-Heitmann T."/>
            <person name="Klindworth A."/>
            <person name="Klockow C."/>
            <person name="Richter M."/>
            <person name="Achstetter T."/>
            <person name="Glockner F.O."/>
            <person name="Harder J."/>
        </authorList>
    </citation>
    <scope>NUCLEOTIDE SEQUENCE [LARGE SCALE GENOMIC DNA]</scope>
    <source>
        <strain evidence="3 4">SM41</strain>
    </source>
</reference>
<name>M5U858_9BACT</name>
<evidence type="ECO:0000313" key="4">
    <source>
        <dbReference type="Proteomes" id="UP000011885"/>
    </source>
</evidence>
<keyword evidence="2" id="KW-0732">Signal</keyword>
<dbReference type="Proteomes" id="UP000011885">
    <property type="component" value="Unassembled WGS sequence"/>
</dbReference>
<dbReference type="GO" id="GO:0016020">
    <property type="term" value="C:membrane"/>
    <property type="evidence" value="ECO:0007669"/>
    <property type="project" value="InterPro"/>
</dbReference>
<dbReference type="PANTHER" id="PTHR37944:SF1">
    <property type="entry name" value="PORIN B"/>
    <property type="match status" value="1"/>
</dbReference>
<dbReference type="InterPro" id="IPR038673">
    <property type="entry name" value="OprB_sf"/>
</dbReference>
<accession>M5U858</accession>
<dbReference type="GO" id="GO:0015288">
    <property type="term" value="F:porin activity"/>
    <property type="evidence" value="ECO:0007669"/>
    <property type="project" value="InterPro"/>
</dbReference>
<dbReference type="PANTHER" id="PTHR37944">
    <property type="entry name" value="PORIN B"/>
    <property type="match status" value="1"/>
</dbReference>
<evidence type="ECO:0000313" key="3">
    <source>
        <dbReference type="EMBL" id="EMI57630.1"/>
    </source>
</evidence>
<feature type="signal peptide" evidence="2">
    <location>
        <begin position="1"/>
        <end position="26"/>
    </location>
</feature>
<protein>
    <submittedName>
        <fullName evidence="3">Carbohydrate-selective porin OprB</fullName>
    </submittedName>
</protein>
<comment type="caution">
    <text evidence="3">The sequence shown here is derived from an EMBL/GenBank/DDBJ whole genome shotgun (WGS) entry which is preliminary data.</text>
</comment>
<evidence type="ECO:0000256" key="2">
    <source>
        <dbReference type="RuleBase" id="RU363072"/>
    </source>
</evidence>
<dbReference type="EMBL" id="ANOH01000076">
    <property type="protein sequence ID" value="EMI57630.1"/>
    <property type="molecule type" value="Genomic_DNA"/>
</dbReference>
<organism evidence="3 4">
    <name type="scientific">Rhodopirellula sallentina SM41</name>
    <dbReference type="NCBI Taxonomy" id="1263870"/>
    <lineage>
        <taxon>Bacteria</taxon>
        <taxon>Pseudomonadati</taxon>
        <taxon>Planctomycetota</taxon>
        <taxon>Planctomycetia</taxon>
        <taxon>Pirellulales</taxon>
        <taxon>Pirellulaceae</taxon>
        <taxon>Rhodopirellula</taxon>
    </lineage>
</organism>
<dbReference type="AlphaFoldDB" id="M5U858"/>